<proteinExistence type="predicted"/>
<sequence>MSAVPTTPLRTAKASLEASFLGSQTCSVGTLTLTKAVFQMAPNFTMGLCLMAPITRVGSSTMETLTGTLLLHTRMMPMETIIPPPALPGPAVVLGRNEVSRKDITNKKF</sequence>
<organism evidence="1">
    <name type="scientific">Cacopsylla melanoneura</name>
    <dbReference type="NCBI Taxonomy" id="428564"/>
    <lineage>
        <taxon>Eukaryota</taxon>
        <taxon>Metazoa</taxon>
        <taxon>Ecdysozoa</taxon>
        <taxon>Arthropoda</taxon>
        <taxon>Hexapoda</taxon>
        <taxon>Insecta</taxon>
        <taxon>Pterygota</taxon>
        <taxon>Neoptera</taxon>
        <taxon>Paraneoptera</taxon>
        <taxon>Hemiptera</taxon>
        <taxon>Sternorrhyncha</taxon>
        <taxon>Psylloidea</taxon>
        <taxon>Psyllidae</taxon>
        <taxon>Psyllinae</taxon>
        <taxon>Cacopsylla</taxon>
    </lineage>
</organism>
<dbReference type="EMBL" id="HBUF01416048">
    <property type="protein sequence ID" value="CAG6739902.1"/>
    <property type="molecule type" value="Transcribed_RNA"/>
</dbReference>
<protein>
    <submittedName>
        <fullName evidence="1">Uncharacterized protein</fullName>
    </submittedName>
</protein>
<reference evidence="1" key="1">
    <citation type="submission" date="2021-05" db="EMBL/GenBank/DDBJ databases">
        <authorList>
            <person name="Alioto T."/>
            <person name="Alioto T."/>
            <person name="Gomez Garrido J."/>
        </authorList>
    </citation>
    <scope>NUCLEOTIDE SEQUENCE</scope>
</reference>
<dbReference type="AlphaFoldDB" id="A0A8D9E483"/>
<accession>A0A8D9E483</accession>
<name>A0A8D9E483_9HEMI</name>
<evidence type="ECO:0000313" key="1">
    <source>
        <dbReference type="EMBL" id="CAG6739902.1"/>
    </source>
</evidence>